<proteinExistence type="predicted"/>
<comment type="caution">
    <text evidence="1">The sequence shown here is derived from an EMBL/GenBank/DDBJ whole genome shotgun (WGS) entry which is preliminary data.</text>
</comment>
<evidence type="ECO:0000313" key="2">
    <source>
        <dbReference type="Proteomes" id="UP001231649"/>
    </source>
</evidence>
<organism evidence="1 2">
    <name type="scientific">Mythimna loreyi</name>
    <dbReference type="NCBI Taxonomy" id="667449"/>
    <lineage>
        <taxon>Eukaryota</taxon>
        <taxon>Metazoa</taxon>
        <taxon>Ecdysozoa</taxon>
        <taxon>Arthropoda</taxon>
        <taxon>Hexapoda</taxon>
        <taxon>Insecta</taxon>
        <taxon>Pterygota</taxon>
        <taxon>Neoptera</taxon>
        <taxon>Endopterygota</taxon>
        <taxon>Lepidoptera</taxon>
        <taxon>Glossata</taxon>
        <taxon>Ditrysia</taxon>
        <taxon>Noctuoidea</taxon>
        <taxon>Noctuidae</taxon>
        <taxon>Noctuinae</taxon>
        <taxon>Hadenini</taxon>
        <taxon>Mythimna</taxon>
    </lineage>
</organism>
<sequence length="2224" mass="238989">MRWWLVVAAMAVVSSALAVSSPRRCAGRLARERLKAAEKIRDKRYFHLCCTPACGPLYRKPRPPPMRRYQPFHRTWLGLKYGCNCSSIGSESNVCDIRTGQCRCKQHVTGRACDTCEEGYWGLQLGGCRRCACGPGASACDPATGACACADGVGGAHCDTCLPGYYGFGSTGCLPCPECPDGKVCSPHSGRCVCPGGSMGAGCRQCARGYWGVGNSCRPCSCGAGAVSNICDPHTGQCKCRTGWEGSTCEQCASGHYGPKCRPCQCHAAGTRDCADGLCHCDEWGRCPCKENVVGEKCDSCLEGTFGLSADNPSGCTACFCFGRVSKCTQAELARGAVHAAAPLHVTLQRGRQDVITTMDQDSLLAIHTHTPDATITLPWPPVPVYVELDKRFVGDRVTSYGGSLRFKVEEEGGTELSREVLARFPLVRLYTKSIVLEYFEHDPVINGTHAVRFHESLWMVRGRGVAARSALMLALRRLDKILIRLTTRAPTYHEHVHALLLNVSLDTAVAGLSRSEPALGVELCACPHGYSASSCHKPAAGFWMPPPRVLMTAVSGTIVINLEGEVQPCVCNGKATECHPDTGECLNCTHGTGGPRCASCAPGYYGSPTQAGGCQACPCPERARNFADACVIQDGKVQCLCKPGYAGPECSSCAAGWRRASGGACVACACDPAGSVAPHCDDRGRCRCRDFATGLRCDQCRASRTYMDENGCRPCDNCTQTLLDSVEQLTADLRTKADPAELKRIPKPFAAVREFSHNASTLRTSLNQLKNNLVNSQNVEELISNLESTEHRIFTDANSLKSEAVRREKEADYLSLESMSALEEVLKVRRKVSEQVAALDEFARGEKHLSAHRALKEAKHLLRQIKDMKLSDYVTSANDVFDLAHLQSTSIQERNYRLQDAYRRLAALRSTLNSWEEKAADLQKLAETVWKADDTVTALKERVKPRLAAVRGIGQRCRLVLEDITTFSANNITDEIRSSILQGQTLSIKFPALSSELAVLTAAAEEKEGILYNLTPAYRQKYLEAVEKHVAELGVKAKEYKSLFAGSRAAASLGVSAAQAWTHVATEVKEAAIAADAASKAAAAATSLAQGNVPMATSAAKGKATSEDLKRRGTAVLAKADELRNQLEHLRRDADVVSVMLRGLGWQERELSGRPRANVQPALQLANEQADRVFASTRVLYDEASELRRRVRYHLRRQLTELQRHGDTALGAAQEHVSQIRGNTVRGAETADALAAAAAARARQHAAAATTLSPALAALRDKVTRARHAADSISVSLTSAASAGVGCVRAYAVSGASAAVSRVALALSFDTTLRDGPLLYLMDDTQETESYMKLSVANSKLRLEWNLGSGEGLIVHPEVLQPTHDDADHTSYRIEIERIWNTARLVVERAGGSAVSASNSSAAGAGSLQAARLWLGWPRHAAGLPACVHALYSDDRTIGLWNFLHQPQEAQCTGCTQRWYSGRGAEPSMVWFNGAGYVELKRSRARPADRRQFSVAFTFRTRDENALLFMALDTANNRSVSVSLRECRVVFVVEYGGARLEITAAGRHCAGRPAHVQAIRVFASNKLEKGSLRVNGEETLGSPAPPVQAAAALPDLAQAPYWLAGAPPGHAAPGPPLLGCVGAVTVDRAGYDLLDAPTRHGLEPRCGERTLRSAILKGTGYIELPSPLLRRKASLGISFRAREADGLLLYRAPSAGADNEVSDDDGNKHYLALVLIAGELEVVAEAGKGEVRLRTNGTRFDDGRLHSVRIIRMHKQLELWVDDEQFGSVALAGAAYPARAGGLLLGGARHLLHAPVPLIAFKGTLADLIVDAQLVGLQTAISWSGAELGRADGPAPRAPRTPPRALQAQPDAAGCTKTSSYTVEAGAVKFGDSAHSHATLKLNRRNKELALSLQIRTYAQDGLILLAPGSKAKPKHFMALMLREGKLRLVMRGRKRKELTLTPVVSDGSWRQVSVRVSRGRVQLSCGGAAAAARAPAAARSARLLVGGLPAVNPHTTLPNAITRLPGFRGCIRRVTVNGRAEDLVRDAQAHHGVGQCFPNVEKAAYFGGDAHATWSSSWLMTSDGSEASTELRLQFRTSEPNGVLLAAAGLLLEVKDGAVVLSRLTSGSERARISSLGSGGALCDNAWHVVRARLHPRALALQLDAGAVLRHAPPTALLETSAHELPTPLYIGGLPEGVMESTDGGKNFNGCIREVTVAGQKRDWTEMESLHNVLLDSCPIPQ</sequence>
<keyword evidence="2" id="KW-1185">Reference proteome</keyword>
<gene>
    <name evidence="1" type="ORF">PYW08_001329</name>
</gene>
<evidence type="ECO:0000313" key="1">
    <source>
        <dbReference type="EMBL" id="KAJ8729748.1"/>
    </source>
</evidence>
<reference evidence="1" key="1">
    <citation type="submission" date="2023-03" db="EMBL/GenBank/DDBJ databases">
        <title>Chromosome-level genomes of two armyworms, Mythimna separata and Mythimna loreyi, provide insights into the biosynthesis and reception of sex pheromones.</title>
        <authorList>
            <person name="Zhao H."/>
        </authorList>
    </citation>
    <scope>NUCLEOTIDE SEQUENCE</scope>
    <source>
        <strain evidence="1">BeijingLab</strain>
    </source>
</reference>
<dbReference type="Proteomes" id="UP001231649">
    <property type="component" value="Chromosome 10"/>
</dbReference>
<name>A0ACC2R0L2_9NEOP</name>
<protein>
    <submittedName>
        <fullName evidence="1">Uncharacterized protein</fullName>
    </submittedName>
</protein>
<accession>A0ACC2R0L2</accession>
<dbReference type="EMBL" id="CM056786">
    <property type="protein sequence ID" value="KAJ8729748.1"/>
    <property type="molecule type" value="Genomic_DNA"/>
</dbReference>